<proteinExistence type="predicted"/>
<dbReference type="VEuPathDB" id="FungiDB:QG37_04380"/>
<protein>
    <submittedName>
        <fullName evidence="1">Uncharacterized protein</fullName>
    </submittedName>
</protein>
<evidence type="ECO:0000313" key="2">
    <source>
        <dbReference type="Proteomes" id="UP000037122"/>
    </source>
</evidence>
<name>A0A0L0NWT3_CANAR</name>
<dbReference type="AlphaFoldDB" id="A0A0L0NWT3"/>
<reference evidence="2" key="1">
    <citation type="journal article" date="2015" name="BMC Genomics">
        <title>Draft genome of a commonly misdiagnosed multidrug resistant pathogen Candida auris.</title>
        <authorList>
            <person name="Chatterjee S."/>
            <person name="Alampalli S.V."/>
            <person name="Nageshan R.K."/>
            <person name="Chettiar S.T."/>
            <person name="Joshi S."/>
            <person name="Tatu U.S."/>
        </authorList>
    </citation>
    <scope>NUCLEOTIDE SEQUENCE [LARGE SCALE GENOMIC DNA]</scope>
    <source>
        <strain evidence="2">6684</strain>
    </source>
</reference>
<comment type="caution">
    <text evidence="1">The sequence shown here is derived from an EMBL/GenBank/DDBJ whole genome shotgun (WGS) entry which is preliminary data.</text>
</comment>
<evidence type="ECO:0000313" key="1">
    <source>
        <dbReference type="EMBL" id="KND98489.1"/>
    </source>
</evidence>
<sequence>MKQVIFDPINHAALRVSKDVATITLLLSKTNDRIDAVNTVRFDLNMAPSWQT</sequence>
<organism evidence="1 2">
    <name type="scientific">Candidozyma auris</name>
    <name type="common">Yeast</name>
    <name type="synonym">Candida auris</name>
    <dbReference type="NCBI Taxonomy" id="498019"/>
    <lineage>
        <taxon>Eukaryota</taxon>
        <taxon>Fungi</taxon>
        <taxon>Dikarya</taxon>
        <taxon>Ascomycota</taxon>
        <taxon>Saccharomycotina</taxon>
        <taxon>Pichiomycetes</taxon>
        <taxon>Metschnikowiaceae</taxon>
        <taxon>Candidozyma</taxon>
    </lineage>
</organism>
<accession>A0A0L0NWT3</accession>
<dbReference type="Proteomes" id="UP000037122">
    <property type="component" value="Unassembled WGS sequence"/>
</dbReference>
<dbReference type="EMBL" id="LGST01000031">
    <property type="protein sequence ID" value="KND98489.1"/>
    <property type="molecule type" value="Genomic_DNA"/>
</dbReference>
<gene>
    <name evidence="1" type="ORF">QG37_04380</name>
</gene>